<dbReference type="EMBL" id="JABMOJ010000377">
    <property type="protein sequence ID" value="NQV65701.1"/>
    <property type="molecule type" value="Genomic_DNA"/>
</dbReference>
<keyword evidence="7" id="KW-0406">Ion transport</keyword>
<comment type="similarity">
    <text evidence="11 12">Belongs to the TonB-dependent receptor family.</text>
</comment>
<gene>
    <name evidence="16" type="ORF">HQ497_10090</name>
</gene>
<evidence type="ECO:0000256" key="2">
    <source>
        <dbReference type="ARBA" id="ARBA00022448"/>
    </source>
</evidence>
<evidence type="ECO:0000256" key="7">
    <source>
        <dbReference type="ARBA" id="ARBA00023065"/>
    </source>
</evidence>
<feature type="chain" id="PRO_5037914830" evidence="13">
    <location>
        <begin position="20"/>
        <end position="749"/>
    </location>
</feature>
<dbReference type="InterPro" id="IPR039426">
    <property type="entry name" value="TonB-dep_rcpt-like"/>
</dbReference>
<dbReference type="SUPFAM" id="SSF56935">
    <property type="entry name" value="Porins"/>
    <property type="match status" value="1"/>
</dbReference>
<evidence type="ECO:0000256" key="13">
    <source>
        <dbReference type="SAM" id="SignalP"/>
    </source>
</evidence>
<keyword evidence="9 11" id="KW-0472">Membrane</keyword>
<protein>
    <submittedName>
        <fullName evidence="16">TonB-dependent receptor</fullName>
    </submittedName>
</protein>
<dbReference type="PANTHER" id="PTHR32552:SF81">
    <property type="entry name" value="TONB-DEPENDENT OUTER MEMBRANE RECEPTOR"/>
    <property type="match status" value="1"/>
</dbReference>
<evidence type="ECO:0000256" key="11">
    <source>
        <dbReference type="PROSITE-ProRule" id="PRU01360"/>
    </source>
</evidence>
<evidence type="ECO:0000256" key="8">
    <source>
        <dbReference type="ARBA" id="ARBA00023077"/>
    </source>
</evidence>
<keyword evidence="3 11" id="KW-1134">Transmembrane beta strand</keyword>
<evidence type="ECO:0000256" key="6">
    <source>
        <dbReference type="ARBA" id="ARBA00023004"/>
    </source>
</evidence>
<evidence type="ECO:0000256" key="1">
    <source>
        <dbReference type="ARBA" id="ARBA00004571"/>
    </source>
</evidence>
<keyword evidence="10 11" id="KW-0998">Cell outer membrane</keyword>
<evidence type="ECO:0000256" key="4">
    <source>
        <dbReference type="ARBA" id="ARBA00022496"/>
    </source>
</evidence>
<dbReference type="Proteomes" id="UP000754644">
    <property type="component" value="Unassembled WGS sequence"/>
</dbReference>
<accession>A0A973AAF1</accession>
<dbReference type="InterPro" id="IPR000531">
    <property type="entry name" value="Beta-barrel_TonB"/>
</dbReference>
<proteinExistence type="inferred from homology"/>
<evidence type="ECO:0000256" key="5">
    <source>
        <dbReference type="ARBA" id="ARBA00022692"/>
    </source>
</evidence>
<keyword evidence="6" id="KW-0408">Iron</keyword>
<comment type="subcellular location">
    <subcellularLocation>
        <location evidence="1 11">Cell outer membrane</location>
        <topology evidence="1 11">Multi-pass membrane protein</topology>
    </subcellularLocation>
</comment>
<evidence type="ECO:0000256" key="3">
    <source>
        <dbReference type="ARBA" id="ARBA00022452"/>
    </source>
</evidence>
<dbReference type="InterPro" id="IPR036942">
    <property type="entry name" value="Beta-barrel_TonB_sf"/>
</dbReference>
<dbReference type="Pfam" id="PF07715">
    <property type="entry name" value="Plug"/>
    <property type="match status" value="1"/>
</dbReference>
<keyword evidence="8 12" id="KW-0798">TonB box</keyword>
<dbReference type="AlphaFoldDB" id="A0A973AAF1"/>
<dbReference type="GO" id="GO:0006826">
    <property type="term" value="P:iron ion transport"/>
    <property type="evidence" value="ECO:0007669"/>
    <property type="project" value="UniProtKB-KW"/>
</dbReference>
<evidence type="ECO:0000259" key="15">
    <source>
        <dbReference type="Pfam" id="PF07715"/>
    </source>
</evidence>
<evidence type="ECO:0000313" key="17">
    <source>
        <dbReference type="Proteomes" id="UP000754644"/>
    </source>
</evidence>
<dbReference type="Gene3D" id="2.40.170.20">
    <property type="entry name" value="TonB-dependent receptor, beta-barrel domain"/>
    <property type="match status" value="1"/>
</dbReference>
<evidence type="ECO:0000256" key="10">
    <source>
        <dbReference type="ARBA" id="ARBA00023237"/>
    </source>
</evidence>
<comment type="caution">
    <text evidence="16">The sequence shown here is derived from an EMBL/GenBank/DDBJ whole genome shotgun (WGS) entry which is preliminary data.</text>
</comment>
<feature type="domain" description="TonB-dependent receptor plug" evidence="15">
    <location>
        <begin position="38"/>
        <end position="147"/>
    </location>
</feature>
<feature type="domain" description="TonB-dependent receptor-like beta-barrel" evidence="14">
    <location>
        <begin position="296"/>
        <end position="720"/>
    </location>
</feature>
<keyword evidence="2 11" id="KW-0813">Transport</keyword>
<sequence>MRPSLVIPLLFVFCSNLYAASTMIEEIVVTAQKRSENLQDTPISVTAFTAEAIDALGFRQSVDVTAQTPNYSVGYPNGDTGVPAPFIRGVGLNDFGVLNQGPVAAYNDQTYISSNAAQIFQLLDLERVEVLRGPQGTLYGRNATGGAVNFISRKPTDEFDAWLRAGAGSWGLTKIEGALGGPVSEKTSFRAAIMKTDSDGWMKNRFTGHDQQGIDELAWRVMLETQFSDDFTVLLNVHGGKTESDAVQYRHLGVWNATGDMCSTTEILAGQCADIFGYSENAPYTTLNGVDAQAVPAYDEGNYDFEAQNDTEFWGVSVTADWTLGNYSITSITSFDKMDDFRPEESDGGPNNILTGELSVNQETLAQEFQVKWQDDKWSWIAGLYYLNDEATDNTAFDILRDLRFSAVGDDVNCSAPAGNPTGFCPEGFIFKSKSGTNQEINSLALYFDTSVNINDDLKLSMGVRYTDEEINHTSFFFYDEPTAGNPALPNFPGSSSNDFKNISGRVLLDYQLNDDVLVYGGITTGFKAGGIQSTSDGVSPYAEEELVSYEAGFKSTWNNGTIRFNGSAFYYDYSDLQVFAFVIVGGIGFSTISNAADASIAGAELELQWLPTDNLSVNLGLGLLDTEYKDFVIASGDFSGNKITMSPEVTFNGLIQYDIQLGDTGVVTLQTDFNYQDEVFFDALNNPLLRENSYWIWNARASWSSANDHWEVAAFGRNLGNKEYMVYAFDLSFFGFNEEMIGTPRSYG</sequence>
<evidence type="ECO:0000256" key="12">
    <source>
        <dbReference type="RuleBase" id="RU003357"/>
    </source>
</evidence>
<evidence type="ECO:0000259" key="14">
    <source>
        <dbReference type="Pfam" id="PF00593"/>
    </source>
</evidence>
<dbReference type="Pfam" id="PF00593">
    <property type="entry name" value="TonB_dep_Rec_b-barrel"/>
    <property type="match status" value="1"/>
</dbReference>
<evidence type="ECO:0000256" key="9">
    <source>
        <dbReference type="ARBA" id="ARBA00023136"/>
    </source>
</evidence>
<dbReference type="GO" id="GO:0009279">
    <property type="term" value="C:cell outer membrane"/>
    <property type="evidence" value="ECO:0007669"/>
    <property type="project" value="UniProtKB-SubCell"/>
</dbReference>
<keyword evidence="16" id="KW-0675">Receptor</keyword>
<name>A0A973AAF1_9GAMM</name>
<keyword evidence="4" id="KW-0410">Iron transport</keyword>
<keyword evidence="13" id="KW-0732">Signal</keyword>
<feature type="signal peptide" evidence="13">
    <location>
        <begin position="1"/>
        <end position="19"/>
    </location>
</feature>
<reference evidence="16" key="1">
    <citation type="submission" date="2020-05" db="EMBL/GenBank/DDBJ databases">
        <title>Sulfur intermediates as new biogeochemical hubs in an aquatic model microbial ecosystem.</title>
        <authorList>
            <person name="Vigneron A."/>
        </authorList>
    </citation>
    <scope>NUCLEOTIDE SEQUENCE</scope>
    <source>
        <strain evidence="16">Bin.250</strain>
    </source>
</reference>
<feature type="non-terminal residue" evidence="16">
    <location>
        <position position="749"/>
    </location>
</feature>
<dbReference type="InterPro" id="IPR012910">
    <property type="entry name" value="Plug_dom"/>
</dbReference>
<organism evidence="16 17">
    <name type="scientific">SAR86 cluster bacterium</name>
    <dbReference type="NCBI Taxonomy" id="2030880"/>
    <lineage>
        <taxon>Bacteria</taxon>
        <taxon>Pseudomonadati</taxon>
        <taxon>Pseudomonadota</taxon>
        <taxon>Gammaproteobacteria</taxon>
        <taxon>SAR86 cluster</taxon>
    </lineage>
</organism>
<dbReference type="PROSITE" id="PS52016">
    <property type="entry name" value="TONB_DEPENDENT_REC_3"/>
    <property type="match status" value="1"/>
</dbReference>
<keyword evidence="5 11" id="KW-0812">Transmembrane</keyword>
<dbReference type="PANTHER" id="PTHR32552">
    <property type="entry name" value="FERRICHROME IRON RECEPTOR-RELATED"/>
    <property type="match status" value="1"/>
</dbReference>
<evidence type="ECO:0000313" key="16">
    <source>
        <dbReference type="EMBL" id="NQV65701.1"/>
    </source>
</evidence>